<dbReference type="SUPFAM" id="SSF56801">
    <property type="entry name" value="Acetyl-CoA synthetase-like"/>
    <property type="match status" value="1"/>
</dbReference>
<comment type="caution">
    <text evidence="2">The sequence shown here is derived from an EMBL/GenBank/DDBJ whole genome shotgun (WGS) entry which is preliminary data.</text>
</comment>
<dbReference type="PANTHER" id="PTHR45527">
    <property type="entry name" value="NONRIBOSOMAL PEPTIDE SYNTHETASE"/>
    <property type="match status" value="1"/>
</dbReference>
<dbReference type="EMBL" id="JADGJQ010000032">
    <property type="protein sequence ID" value="KAJ3177576.1"/>
    <property type="molecule type" value="Genomic_DNA"/>
</dbReference>
<dbReference type="PANTHER" id="PTHR45527:SF1">
    <property type="entry name" value="FATTY ACID SYNTHASE"/>
    <property type="match status" value="1"/>
</dbReference>
<dbReference type="InterPro" id="IPR042099">
    <property type="entry name" value="ANL_N_sf"/>
</dbReference>
<dbReference type="GO" id="GO:0043041">
    <property type="term" value="P:amino acid activation for nonribosomal peptide biosynthetic process"/>
    <property type="evidence" value="ECO:0007669"/>
    <property type="project" value="TreeGrafter"/>
</dbReference>
<feature type="domain" description="AMP-dependent synthetase/ligase" evidence="1">
    <location>
        <begin position="25"/>
        <end position="136"/>
    </location>
</feature>
<gene>
    <name evidence="2" type="ORF">HDU87_004329</name>
</gene>
<dbReference type="Pfam" id="PF00501">
    <property type="entry name" value="AMP-binding"/>
    <property type="match status" value="1"/>
</dbReference>
<keyword evidence="3" id="KW-1185">Reference proteome</keyword>
<reference evidence="2" key="1">
    <citation type="submission" date="2020-05" db="EMBL/GenBank/DDBJ databases">
        <title>Phylogenomic resolution of chytrid fungi.</title>
        <authorList>
            <person name="Stajich J.E."/>
            <person name="Amses K."/>
            <person name="Simmons R."/>
            <person name="Seto K."/>
            <person name="Myers J."/>
            <person name="Bonds A."/>
            <person name="Quandt C.A."/>
            <person name="Barry K."/>
            <person name="Liu P."/>
            <person name="Grigoriev I."/>
            <person name="Longcore J.E."/>
            <person name="James T.Y."/>
        </authorList>
    </citation>
    <scope>NUCLEOTIDE SEQUENCE</scope>
    <source>
        <strain evidence="2">JEL0379</strain>
    </source>
</reference>
<dbReference type="Proteomes" id="UP001212152">
    <property type="component" value="Unassembled WGS sequence"/>
</dbReference>
<name>A0AAD5TJ58_9FUNG</name>
<dbReference type="GO" id="GO:0044550">
    <property type="term" value="P:secondary metabolite biosynthetic process"/>
    <property type="evidence" value="ECO:0007669"/>
    <property type="project" value="TreeGrafter"/>
</dbReference>
<proteinExistence type="predicted"/>
<dbReference type="GO" id="GO:0005737">
    <property type="term" value="C:cytoplasm"/>
    <property type="evidence" value="ECO:0007669"/>
    <property type="project" value="TreeGrafter"/>
</dbReference>
<evidence type="ECO:0000259" key="1">
    <source>
        <dbReference type="Pfam" id="PF00501"/>
    </source>
</evidence>
<accession>A0AAD5TJ58</accession>
<dbReference type="InterPro" id="IPR000873">
    <property type="entry name" value="AMP-dep_synth/lig_dom"/>
</dbReference>
<evidence type="ECO:0000313" key="3">
    <source>
        <dbReference type="Proteomes" id="UP001212152"/>
    </source>
</evidence>
<dbReference type="GO" id="GO:0031177">
    <property type="term" value="F:phosphopantetheine binding"/>
    <property type="evidence" value="ECO:0007669"/>
    <property type="project" value="TreeGrafter"/>
</dbReference>
<dbReference type="AlphaFoldDB" id="A0AAD5TJ58"/>
<dbReference type="Gene3D" id="3.40.50.12780">
    <property type="entry name" value="N-terminal domain of ligase-like"/>
    <property type="match status" value="1"/>
</dbReference>
<evidence type="ECO:0000313" key="2">
    <source>
        <dbReference type="EMBL" id="KAJ3177576.1"/>
    </source>
</evidence>
<sequence length="209" mass="23000">MAQTRPKGATLVFRTDNLEESVKLVNAINLTPTALAAMHPTDYPDLAYILSSGESCPAALLEKWGQHVYFCSDYGPTECSVTATCTDRLLPGTAITLSRPMDNNEIYILDSDRKLVPPGVKGDLYIAGSGVAAGYLNRETLTSERFLPCPFNDNPASKMYFAGDIATWTDSGELVFHGRDDQMVKIHGHRIELAELVWSLSSKLAWMPR</sequence>
<protein>
    <recommendedName>
        <fullName evidence="1">AMP-dependent synthetase/ligase domain-containing protein</fullName>
    </recommendedName>
</protein>
<organism evidence="2 3">
    <name type="scientific">Geranomyces variabilis</name>
    <dbReference type="NCBI Taxonomy" id="109894"/>
    <lineage>
        <taxon>Eukaryota</taxon>
        <taxon>Fungi</taxon>
        <taxon>Fungi incertae sedis</taxon>
        <taxon>Chytridiomycota</taxon>
        <taxon>Chytridiomycota incertae sedis</taxon>
        <taxon>Chytridiomycetes</taxon>
        <taxon>Spizellomycetales</taxon>
        <taxon>Powellomycetaceae</taxon>
        <taxon>Geranomyces</taxon>
    </lineage>
</organism>